<evidence type="ECO:0008006" key="3">
    <source>
        <dbReference type="Google" id="ProtNLM"/>
    </source>
</evidence>
<organism evidence="1 2">
    <name type="scientific">Halomonas alkaliantarctica</name>
    <dbReference type="NCBI Taxonomy" id="232346"/>
    <lineage>
        <taxon>Bacteria</taxon>
        <taxon>Pseudomonadati</taxon>
        <taxon>Pseudomonadota</taxon>
        <taxon>Gammaproteobacteria</taxon>
        <taxon>Oceanospirillales</taxon>
        <taxon>Halomonadaceae</taxon>
        <taxon>Halomonas</taxon>
    </lineage>
</organism>
<dbReference type="RefSeq" id="WP_280106245.1">
    <property type="nucleotide sequence ID" value="NZ_CP122961.1"/>
</dbReference>
<evidence type="ECO:0000313" key="2">
    <source>
        <dbReference type="Proteomes" id="UP001179830"/>
    </source>
</evidence>
<dbReference type="SUPFAM" id="SSF53756">
    <property type="entry name" value="UDP-Glycosyltransferase/glycogen phosphorylase"/>
    <property type="match status" value="1"/>
</dbReference>
<protein>
    <recommendedName>
        <fullName evidence="3">Capsule polysaccharide biosynthesis protein</fullName>
    </recommendedName>
</protein>
<dbReference type="InterPro" id="IPR043148">
    <property type="entry name" value="TagF_C"/>
</dbReference>
<sequence>MKPKQALKWIKEFEMKRDGLNHNVDGVDCWPVIRNTILSIVLPKSGQGAGAGFNFSIYSIISIAKSIKDTLSIKNINVFILSDQKFSETVSGSIYLKDAHVIREMEQHNSKVPIIALQNMLKDNNIVGREYCRSIFIVLLLAAGVSKFSAVMRYIPSISTYVEGIAKELSDSPMLRESSISYAVLKKQLYRNILFCLVAKNIFSFILRRAKPEKAYVVCYYSVLGMALTAACRQQNIPITDIQHGVAGGSMRAYASWNKVPENGYSTLPDTFFCWTKYDANAITAWAKGTPHHNAFVVGSLWRDYVMSNCLFMTSEKQWLKFFNEVSSFNKKVLITLQSSSLPNLFFEVITQSRKNYCFLIRSHPGFPLRADEIHNKLKKNYPNVFFEEPSNIPIQVLMKHIDVHLTEWSGAVVDAYFEGVKSIVVAESALDYFEYYISEGDVLYASTLSEIQNIIEQC</sequence>
<dbReference type="EMBL" id="CP122961">
    <property type="protein sequence ID" value="WGI26632.1"/>
    <property type="molecule type" value="Genomic_DNA"/>
</dbReference>
<accession>A0ABY8LSR3</accession>
<reference evidence="1" key="1">
    <citation type="submission" date="2023-04" db="EMBL/GenBank/DDBJ databases">
        <title>Complete genome sequence of Halomonas alkaliantarctica MSP3 isolated from marine sediment, Jeju Island.</title>
        <authorList>
            <person name="Park S.-J."/>
        </authorList>
    </citation>
    <scope>NUCLEOTIDE SEQUENCE</scope>
    <source>
        <strain evidence="1">MSP3</strain>
    </source>
</reference>
<keyword evidence="2" id="KW-1185">Reference proteome</keyword>
<evidence type="ECO:0000313" key="1">
    <source>
        <dbReference type="EMBL" id="WGI26632.1"/>
    </source>
</evidence>
<gene>
    <name evidence="1" type="ORF">QEN58_06110</name>
</gene>
<dbReference type="Proteomes" id="UP001179830">
    <property type="component" value="Chromosome"/>
</dbReference>
<proteinExistence type="predicted"/>
<dbReference type="Gene3D" id="3.40.50.12580">
    <property type="match status" value="1"/>
</dbReference>
<name>A0ABY8LSR3_9GAMM</name>